<keyword evidence="8" id="KW-1185">Reference proteome</keyword>
<dbReference type="InterPro" id="IPR003959">
    <property type="entry name" value="ATPase_AAA_core"/>
</dbReference>
<feature type="domain" description="AAA+ ATPase" evidence="6">
    <location>
        <begin position="61"/>
        <end position="196"/>
    </location>
</feature>
<proteinExistence type="inferred from homology"/>
<name>A0A7M2X408_9BACT</name>
<dbReference type="AlphaFoldDB" id="A0A7M2X408"/>
<dbReference type="PANTHER" id="PTHR42960">
    <property type="entry name" value="YCF46 PROTEIN"/>
    <property type="match status" value="1"/>
</dbReference>
<evidence type="ECO:0000256" key="4">
    <source>
        <dbReference type="ARBA" id="ARBA00040480"/>
    </source>
</evidence>
<dbReference type="InterPro" id="IPR052381">
    <property type="entry name" value="AAA_domain_protein"/>
</dbReference>
<evidence type="ECO:0000256" key="5">
    <source>
        <dbReference type="SAM" id="MobiDB-lite"/>
    </source>
</evidence>
<protein>
    <recommendedName>
        <fullName evidence="4">Uncharacterized AAA domain-containing protein ycf46</fullName>
    </recommendedName>
</protein>
<dbReference type="Gene3D" id="3.40.50.300">
    <property type="entry name" value="P-loop containing nucleotide triphosphate hydrolases"/>
    <property type="match status" value="1"/>
</dbReference>
<dbReference type="GO" id="GO:0016887">
    <property type="term" value="F:ATP hydrolysis activity"/>
    <property type="evidence" value="ECO:0007669"/>
    <property type="project" value="InterPro"/>
</dbReference>
<evidence type="ECO:0000313" key="8">
    <source>
        <dbReference type="Proteomes" id="UP000593765"/>
    </source>
</evidence>
<dbReference type="PANTHER" id="PTHR42960:SF1">
    <property type="entry name" value="YCF46 PROTEIN"/>
    <property type="match status" value="1"/>
</dbReference>
<dbReference type="KEGG" id="hbs:IPV69_19640"/>
<feature type="compositionally biased region" description="Low complexity" evidence="5">
    <location>
        <begin position="283"/>
        <end position="294"/>
    </location>
</feature>
<dbReference type="Pfam" id="PF00004">
    <property type="entry name" value="AAA"/>
    <property type="match status" value="1"/>
</dbReference>
<dbReference type="GO" id="GO:0005524">
    <property type="term" value="F:ATP binding"/>
    <property type="evidence" value="ECO:0007669"/>
    <property type="project" value="UniProtKB-KW"/>
</dbReference>
<dbReference type="SMART" id="SM00382">
    <property type="entry name" value="AAA"/>
    <property type="match status" value="1"/>
</dbReference>
<gene>
    <name evidence="7" type="ORF">IPV69_19640</name>
</gene>
<keyword evidence="2" id="KW-0067">ATP-binding</keyword>
<evidence type="ECO:0000256" key="2">
    <source>
        <dbReference type="ARBA" id="ARBA00022840"/>
    </source>
</evidence>
<feature type="region of interest" description="Disordered" evidence="5">
    <location>
        <begin position="280"/>
        <end position="302"/>
    </location>
</feature>
<evidence type="ECO:0000313" key="7">
    <source>
        <dbReference type="EMBL" id="QOV92478.1"/>
    </source>
</evidence>
<evidence type="ECO:0000259" key="6">
    <source>
        <dbReference type="SMART" id="SM00382"/>
    </source>
</evidence>
<evidence type="ECO:0000256" key="1">
    <source>
        <dbReference type="ARBA" id="ARBA00022741"/>
    </source>
</evidence>
<accession>A0A7M2X408</accession>
<organism evidence="7 8">
    <name type="scientific">Humisphaera borealis</name>
    <dbReference type="NCBI Taxonomy" id="2807512"/>
    <lineage>
        <taxon>Bacteria</taxon>
        <taxon>Pseudomonadati</taxon>
        <taxon>Planctomycetota</taxon>
        <taxon>Phycisphaerae</taxon>
        <taxon>Tepidisphaerales</taxon>
        <taxon>Tepidisphaeraceae</taxon>
        <taxon>Humisphaera</taxon>
    </lineage>
</organism>
<dbReference type="Proteomes" id="UP000593765">
    <property type="component" value="Chromosome"/>
</dbReference>
<dbReference type="InterPro" id="IPR027417">
    <property type="entry name" value="P-loop_NTPase"/>
</dbReference>
<reference evidence="7 8" key="1">
    <citation type="submission" date="2020-10" db="EMBL/GenBank/DDBJ databases">
        <title>Wide distribution of Phycisphaera-like planctomycetes from WD2101 soil group in peatlands and genome analysis of the first cultivated representative.</title>
        <authorList>
            <person name="Dedysh S.N."/>
            <person name="Beletsky A.V."/>
            <person name="Ivanova A."/>
            <person name="Kulichevskaya I.S."/>
            <person name="Suzina N.E."/>
            <person name="Philippov D.A."/>
            <person name="Rakitin A.L."/>
            <person name="Mardanov A.V."/>
            <person name="Ravin N.V."/>
        </authorList>
    </citation>
    <scope>NUCLEOTIDE SEQUENCE [LARGE SCALE GENOMIC DNA]</scope>
    <source>
        <strain evidence="7 8">M1803</strain>
    </source>
</reference>
<evidence type="ECO:0000256" key="3">
    <source>
        <dbReference type="ARBA" id="ARBA00038088"/>
    </source>
</evidence>
<dbReference type="EMBL" id="CP063458">
    <property type="protein sequence ID" value="QOV92478.1"/>
    <property type="molecule type" value="Genomic_DNA"/>
</dbReference>
<keyword evidence="1" id="KW-0547">Nucleotide-binding</keyword>
<dbReference type="SUPFAM" id="SSF52540">
    <property type="entry name" value="P-loop containing nucleoside triphosphate hydrolases"/>
    <property type="match status" value="1"/>
</dbReference>
<sequence length="302" mass="32581">MTSVTKAGGLSRVEFEYDGQNRRTEKRVYGRASVGDPWSLTSTIRYAWEGERLAARNAAARPRGILLLGVPGSGKSAFCKALGNETGRPTLILDIGAMLGSLVGQTEQNVRQALRIADAMAPCVLMVDEVEKALSGVSGSGDSGVSARLFGTLLTWLSDHTSDVFVVCTANDVSKLPPEFSRAERFDGIFFLDTPGTAEKSAIWPIHQTRYGLNANTKRPEDREWTGAEIQSCCRLAALLDVPLQEAARHVVPVAVTAAEGVERLRTWAAGRCLDASRPGVYTRTTEPTSPTSRRVTRASAN</sequence>
<dbReference type="InterPro" id="IPR003593">
    <property type="entry name" value="AAA+_ATPase"/>
</dbReference>
<comment type="similarity">
    <text evidence="3">Belongs to the AAA ATPase family. Highly divergent.</text>
</comment>